<comment type="catalytic activity">
    <reaction evidence="8">
        <text>NAD(+) + H2O = beta-nicotinamide D-ribonucleotide + AMP + 2 H(+)</text>
        <dbReference type="Rhea" id="RHEA:11800"/>
        <dbReference type="ChEBI" id="CHEBI:14649"/>
        <dbReference type="ChEBI" id="CHEBI:15377"/>
        <dbReference type="ChEBI" id="CHEBI:15378"/>
        <dbReference type="ChEBI" id="CHEBI:57540"/>
        <dbReference type="ChEBI" id="CHEBI:456215"/>
        <dbReference type="EC" id="3.6.1.22"/>
    </reaction>
    <physiologicalReaction direction="left-to-right" evidence="8">
        <dbReference type="Rhea" id="RHEA:11801"/>
    </physiologicalReaction>
</comment>
<reference evidence="12" key="2">
    <citation type="submission" date="2025-08" db="UniProtKB">
        <authorList>
            <consortium name="Ensembl"/>
        </authorList>
    </citation>
    <scope>IDENTIFICATION</scope>
</reference>
<name>A0A3P8SI76_AMPPE</name>
<evidence type="ECO:0000259" key="11">
    <source>
        <dbReference type="PROSITE" id="PS51462"/>
    </source>
</evidence>
<comment type="catalytic activity">
    <reaction evidence="7">
        <text>NADPH + H2O = reduced beta-nicotinamide D-ribonucleotide + adenosine 2',5'-bisphosphate + 2 H(+)</text>
        <dbReference type="Rhea" id="RHEA:60820"/>
        <dbReference type="ChEBI" id="CHEBI:15377"/>
        <dbReference type="ChEBI" id="CHEBI:15378"/>
        <dbReference type="ChEBI" id="CHEBI:57783"/>
        <dbReference type="ChEBI" id="CHEBI:90832"/>
        <dbReference type="ChEBI" id="CHEBI:194156"/>
    </reaction>
    <physiologicalReaction direction="left-to-right" evidence="7">
        <dbReference type="Rhea" id="RHEA:60821"/>
    </physiologicalReaction>
</comment>
<feature type="domain" description="Nudix hydrolase" evidence="11">
    <location>
        <begin position="251"/>
        <end position="379"/>
    </location>
</feature>
<dbReference type="Gene3D" id="3.90.79.20">
    <property type="match status" value="1"/>
</dbReference>
<proteinExistence type="predicted"/>
<keyword evidence="5" id="KW-0460">Magnesium</keyword>
<keyword evidence="13" id="KW-1185">Reference proteome</keyword>
<dbReference type="SUPFAM" id="SSF55811">
    <property type="entry name" value="Nudix"/>
    <property type="match status" value="1"/>
</dbReference>
<dbReference type="Pfam" id="PF09296">
    <property type="entry name" value="NUDIX-like"/>
    <property type="match status" value="1"/>
</dbReference>
<evidence type="ECO:0000313" key="13">
    <source>
        <dbReference type="Proteomes" id="UP000265080"/>
    </source>
</evidence>
<feature type="region of interest" description="Disordered" evidence="10">
    <location>
        <begin position="72"/>
        <end position="108"/>
    </location>
</feature>
<dbReference type="GO" id="GO:0016787">
    <property type="term" value="F:hydrolase activity"/>
    <property type="evidence" value="ECO:0007669"/>
    <property type="project" value="UniProtKB-KW"/>
</dbReference>
<dbReference type="PROSITE" id="PS00893">
    <property type="entry name" value="NUDIX_BOX"/>
    <property type="match status" value="1"/>
</dbReference>
<feature type="compositionally biased region" description="Low complexity" evidence="10">
    <location>
        <begin position="89"/>
        <end position="103"/>
    </location>
</feature>
<dbReference type="InterPro" id="IPR015375">
    <property type="entry name" value="NADH_PPase-like_N"/>
</dbReference>
<protein>
    <recommendedName>
        <fullName evidence="2">NAD(+) diphosphatase</fullName>
        <ecNumber evidence="2">3.6.1.22</ecNumber>
    </recommendedName>
</protein>
<reference evidence="12 13" key="1">
    <citation type="submission" date="2018-03" db="EMBL/GenBank/DDBJ databases">
        <title>Finding Nemo's genes: A chromosome-scale reference assembly of the genome of the orange clownfish Amphiprion percula.</title>
        <authorList>
            <person name="Lehmann R."/>
        </authorList>
    </citation>
    <scope>NUCLEOTIDE SEQUENCE</scope>
</reference>
<evidence type="ECO:0000256" key="9">
    <source>
        <dbReference type="ARBA" id="ARBA00049264"/>
    </source>
</evidence>
<dbReference type="Gene3D" id="3.90.79.10">
    <property type="entry name" value="Nucleoside Triphosphate Pyrophosphohydrolase"/>
    <property type="match status" value="1"/>
</dbReference>
<evidence type="ECO:0000256" key="4">
    <source>
        <dbReference type="ARBA" id="ARBA00022801"/>
    </source>
</evidence>
<dbReference type="InterPro" id="IPR049734">
    <property type="entry name" value="NudC-like_C"/>
</dbReference>
<dbReference type="PROSITE" id="PS51462">
    <property type="entry name" value="NUDIX"/>
    <property type="match status" value="1"/>
</dbReference>
<dbReference type="InterPro" id="IPR015376">
    <property type="entry name" value="Znr_NADH_PPase"/>
</dbReference>
<keyword evidence="4" id="KW-0378">Hydrolase</keyword>
<dbReference type="Pfam" id="PF00293">
    <property type="entry name" value="NUDIX"/>
    <property type="match status" value="1"/>
</dbReference>
<dbReference type="NCBIfam" id="NF001299">
    <property type="entry name" value="PRK00241.1"/>
    <property type="match status" value="1"/>
</dbReference>
<evidence type="ECO:0000256" key="8">
    <source>
        <dbReference type="ARBA" id="ARBA00049196"/>
    </source>
</evidence>
<keyword evidence="3" id="KW-0479">Metal-binding</keyword>
<evidence type="ECO:0000256" key="10">
    <source>
        <dbReference type="SAM" id="MobiDB-lite"/>
    </source>
</evidence>
<dbReference type="STRING" id="161767.ENSAPEP00000012228"/>
<sequence length="405" mass="45188">MLRPLRILLSPPKCPLTRCCSGYVSRMRFVNRLQEDDDACAAALQNGRIFLFHSLSPLLQRTNRETFRTSALTASGTQPRPQPRPEHSIQNQDHNQDHNIQYRTKTRTKTRTFSTELCRNSGQNLSWDLLAVLVFYVSDLQPILKNLGSDGSLLKESVLIGCSEQNQAEFCLDVGQLDQAAVEEQCGGTFVDLRKAFFLLKGAEAPLVAKGQALLRWHQTNRFCSATGQPTQRNQAGSHRFCSSSSTTYYPQMSPVVIVLVSDGTRCLLGRQASFPRGLYSALAGFCNMGETLEEALRREVAEEVGLEVQNISYSSSQHWPFPHSSFMVACHASVSPTHSQVDVDHSELEEARWFSLDEITCALQVKAPPRRGDLPVIWLPPPHAVANRLITEWAGLQRHGKDGP</sequence>
<dbReference type="GeneTree" id="ENSGT00940000158879"/>
<dbReference type="PANTHER" id="PTHR11383">
    <property type="entry name" value="NUCLEOSIDE DIPHOSPHATE-LINKED MOIETY X MOTIF 13"/>
    <property type="match status" value="1"/>
</dbReference>
<organism evidence="12 13">
    <name type="scientific">Amphiprion percula</name>
    <name type="common">Orange clownfish</name>
    <name type="synonym">Lutjanus percula</name>
    <dbReference type="NCBI Taxonomy" id="161767"/>
    <lineage>
        <taxon>Eukaryota</taxon>
        <taxon>Metazoa</taxon>
        <taxon>Chordata</taxon>
        <taxon>Craniata</taxon>
        <taxon>Vertebrata</taxon>
        <taxon>Euteleostomi</taxon>
        <taxon>Actinopterygii</taxon>
        <taxon>Neopterygii</taxon>
        <taxon>Teleostei</taxon>
        <taxon>Neoteleostei</taxon>
        <taxon>Acanthomorphata</taxon>
        <taxon>Ovalentaria</taxon>
        <taxon>Pomacentridae</taxon>
        <taxon>Amphiprion</taxon>
    </lineage>
</organism>
<dbReference type="AlphaFoldDB" id="A0A3P8SI76"/>
<dbReference type="Ensembl" id="ENSAPET00000012556.1">
    <property type="protein sequence ID" value="ENSAPEP00000012228.1"/>
    <property type="gene ID" value="ENSAPEG00000008726.1"/>
</dbReference>
<dbReference type="InterPro" id="IPR000086">
    <property type="entry name" value="NUDIX_hydrolase_dom"/>
</dbReference>
<dbReference type="Proteomes" id="UP000265080">
    <property type="component" value="Chromosome 19"/>
</dbReference>
<dbReference type="EC" id="3.6.1.22" evidence="2"/>
<comment type="cofactor">
    <cofactor evidence="1">
        <name>Mg(2+)</name>
        <dbReference type="ChEBI" id="CHEBI:18420"/>
    </cofactor>
</comment>
<evidence type="ECO:0000313" key="12">
    <source>
        <dbReference type="Ensembl" id="ENSAPEP00000012228.1"/>
    </source>
</evidence>
<evidence type="ECO:0000256" key="1">
    <source>
        <dbReference type="ARBA" id="ARBA00001946"/>
    </source>
</evidence>
<evidence type="ECO:0000256" key="7">
    <source>
        <dbReference type="ARBA" id="ARBA00047501"/>
    </source>
</evidence>
<keyword evidence="6" id="KW-0520">NAD</keyword>
<dbReference type="CDD" id="cd03429">
    <property type="entry name" value="NUDIX_NADH_pyrophosphatase_Nudt13"/>
    <property type="match status" value="1"/>
</dbReference>
<evidence type="ECO:0000256" key="3">
    <source>
        <dbReference type="ARBA" id="ARBA00022723"/>
    </source>
</evidence>
<evidence type="ECO:0000256" key="6">
    <source>
        <dbReference type="ARBA" id="ARBA00023027"/>
    </source>
</evidence>
<dbReference type="Pfam" id="PF09297">
    <property type="entry name" value="Zn_ribbon_NUD"/>
    <property type="match status" value="1"/>
</dbReference>
<accession>A0A3P8SI76</accession>
<evidence type="ECO:0000256" key="2">
    <source>
        <dbReference type="ARBA" id="ARBA00012381"/>
    </source>
</evidence>
<dbReference type="InterPro" id="IPR020084">
    <property type="entry name" value="NUDIX_hydrolase_CS"/>
</dbReference>
<reference evidence="12" key="3">
    <citation type="submission" date="2025-09" db="UniProtKB">
        <authorList>
            <consortium name="Ensembl"/>
        </authorList>
    </citation>
    <scope>IDENTIFICATION</scope>
</reference>
<dbReference type="GO" id="GO:0046872">
    <property type="term" value="F:metal ion binding"/>
    <property type="evidence" value="ECO:0007669"/>
    <property type="project" value="UniProtKB-KW"/>
</dbReference>
<dbReference type="InterPro" id="IPR015797">
    <property type="entry name" value="NUDIX_hydrolase-like_dom_sf"/>
</dbReference>
<evidence type="ECO:0000256" key="5">
    <source>
        <dbReference type="ARBA" id="ARBA00022842"/>
    </source>
</evidence>
<dbReference type="PANTHER" id="PTHR11383:SF3">
    <property type="entry name" value="NAD(P)H PYROPHOSPHATASE NUDT13, MITOCHONDRIAL"/>
    <property type="match status" value="1"/>
</dbReference>
<comment type="catalytic activity">
    <reaction evidence="9">
        <text>NADH + H2O = reduced beta-nicotinamide D-ribonucleotide + AMP + 2 H(+)</text>
        <dbReference type="Rhea" id="RHEA:48868"/>
        <dbReference type="ChEBI" id="CHEBI:15377"/>
        <dbReference type="ChEBI" id="CHEBI:15378"/>
        <dbReference type="ChEBI" id="CHEBI:57945"/>
        <dbReference type="ChEBI" id="CHEBI:90832"/>
        <dbReference type="ChEBI" id="CHEBI:456215"/>
        <dbReference type="EC" id="3.6.1.22"/>
    </reaction>
    <physiologicalReaction direction="left-to-right" evidence="9">
        <dbReference type="Rhea" id="RHEA:48869"/>
    </physiologicalReaction>
</comment>